<dbReference type="InterPro" id="IPR050148">
    <property type="entry name" value="Terpene_synthase-like"/>
</dbReference>
<evidence type="ECO:0000256" key="5">
    <source>
        <dbReference type="ARBA" id="ARBA00066670"/>
    </source>
</evidence>
<dbReference type="EMBL" id="JARYMX010000006">
    <property type="protein sequence ID" value="KAJ9543438.1"/>
    <property type="molecule type" value="Genomic_DNA"/>
</dbReference>
<comment type="caution">
    <text evidence="8">The sequence shown here is derived from an EMBL/GenBank/DDBJ whole genome shotgun (WGS) entry which is preliminary data.</text>
</comment>
<dbReference type="PANTHER" id="PTHR31739">
    <property type="entry name" value="ENT-COPALYL DIPHOSPHATE SYNTHASE, CHLOROPLASTIC"/>
    <property type="match status" value="1"/>
</dbReference>
<dbReference type="PANTHER" id="PTHR31739:SF4">
    <property type="entry name" value="ENT-COPALYL DIPHOSPHATE SYNTHASE, CHLOROPLASTIC"/>
    <property type="match status" value="1"/>
</dbReference>
<dbReference type="GO" id="GO:0033331">
    <property type="term" value="P:ent-kaurene metabolic process"/>
    <property type="evidence" value="ECO:0007669"/>
    <property type="project" value="UniProtKB-ARBA"/>
</dbReference>
<evidence type="ECO:0000256" key="4">
    <source>
        <dbReference type="ARBA" id="ARBA00050853"/>
    </source>
</evidence>
<reference evidence="8" key="1">
    <citation type="submission" date="2023-03" db="EMBL/GenBank/DDBJ databases">
        <title>Chromosome-scale reference genome and RAD-based genetic map of yellow starthistle (Centaurea solstitialis) reveal putative structural variation and QTLs associated with invader traits.</title>
        <authorList>
            <person name="Reatini B."/>
            <person name="Cang F.A."/>
            <person name="Jiang Q."/>
            <person name="Mckibben M.T.W."/>
            <person name="Barker M.S."/>
            <person name="Rieseberg L.H."/>
            <person name="Dlugosch K.M."/>
        </authorList>
    </citation>
    <scope>NUCLEOTIDE SEQUENCE</scope>
    <source>
        <strain evidence="8">CAN-66</strain>
        <tissue evidence="8">Leaf</tissue>
    </source>
</reference>
<comment type="catalytic activity">
    <reaction evidence="4">
        <text>ent-copalyl diphosphate = ent-kaur-16-ene + diphosphate</text>
        <dbReference type="Rhea" id="RHEA:22220"/>
        <dbReference type="ChEBI" id="CHEBI:15415"/>
        <dbReference type="ChEBI" id="CHEBI:33019"/>
        <dbReference type="ChEBI" id="CHEBI:58553"/>
        <dbReference type="EC" id="4.2.3.19"/>
    </reaction>
    <physiologicalReaction direction="left-to-right" evidence="4">
        <dbReference type="Rhea" id="RHEA:22221"/>
    </physiologicalReaction>
</comment>
<evidence type="ECO:0000256" key="2">
    <source>
        <dbReference type="ARBA" id="ARBA00022723"/>
    </source>
</evidence>
<dbReference type="FunFam" id="1.50.10.130:FF:000002">
    <property type="entry name" value="Ent-copalyl diphosphate synthase, chloroplastic"/>
    <property type="match status" value="1"/>
</dbReference>
<dbReference type="EC" id="4.2.3.19" evidence="5"/>
<keyword evidence="9" id="KW-1185">Reference proteome</keyword>
<dbReference type="Gene3D" id="1.50.10.130">
    <property type="entry name" value="Terpene synthase, N-terminal domain"/>
    <property type="match status" value="1"/>
</dbReference>
<dbReference type="Pfam" id="PF01397">
    <property type="entry name" value="Terpene_synth"/>
    <property type="match status" value="1"/>
</dbReference>
<dbReference type="InterPro" id="IPR008949">
    <property type="entry name" value="Isoprenoid_synthase_dom_sf"/>
</dbReference>
<feature type="non-terminal residue" evidence="8">
    <location>
        <position position="1"/>
    </location>
</feature>
<dbReference type="GO" id="GO:0009507">
    <property type="term" value="C:chloroplast"/>
    <property type="evidence" value="ECO:0007669"/>
    <property type="project" value="TreeGrafter"/>
</dbReference>
<evidence type="ECO:0000259" key="6">
    <source>
        <dbReference type="Pfam" id="PF01397"/>
    </source>
</evidence>
<gene>
    <name evidence="8" type="ORF">OSB04_023145</name>
</gene>
<dbReference type="GO" id="GO:0000287">
    <property type="term" value="F:magnesium ion binding"/>
    <property type="evidence" value="ECO:0007669"/>
    <property type="project" value="InterPro"/>
</dbReference>
<sequence>MPRIGDLFNYVDDLFRWRINYSKHSKNNVVEWEAIPAPLSQAYLFYQFTEILHIVLSVGAYSRDWQQKVDRKMWRQYMSTRNNDIMEDDVDTNKILYPGDEIKGLVEKIKAMLDTMDDGGINVSAYDTAWVALIQDVNGNNRPQFPSSLEWIINNQLPDGSWGDRFLFLAYDRILSTLACVVALTFWNIHPNKCEQGVKFLKENISKLENENEEHMTTGFDLVFPSLIDIAKKLNIGVSEDSPVLKEIYARRKLKLAKIPKNIMHKVPTTLLFSLEGIPDLEWEKLMGHSSYRHHPLLLRSSKLLTKNCLQYLTNAVSKSNGGVPDVYPVDLFDRIWVVDRLQRLGISRYFQPEIKGCVEYIYRYSTKDGISWSKNLSLEDLDDTSMGFRILRMHGYDISPDVFRQFEEDGKFVCFPGLTKQDITVMFNLLRASQLIFPGEKILEDAKKFSYKFLKEKQSSNEFLDQWVIAKDLPGEVGYALDVPWYVSLPRLETRFYLEQYGGEDDVWIGKTLYRMRNISNNTYLEMAKLDYNNCLAMHQVEWKTMQQWSVDFNIERFGMSDTTSLLVAYYLAAASVFEPERSKERIAWAKTTTLVNAISTFFDSEQLSKEHRREFVEEFRNAPSSIHPAKYGKPWRGLMVALQGTLHELALDALMGDHSTYIHPQLYHAWEMWLMRWQEGADAIEGQAELIVQIMGMMDGRRTLKELLAHPQYRRLSTITNNLCLEISRYNSKETYISETANAKRENIMQELVQLVFSNSPDDLDLDLKQAFLTVAKTFYYKSYFVPETINVHISKVLFEH</sequence>
<keyword evidence="3" id="KW-0460">Magnesium</keyword>
<evidence type="ECO:0000313" key="8">
    <source>
        <dbReference type="EMBL" id="KAJ9543438.1"/>
    </source>
</evidence>
<dbReference type="Gene3D" id="1.50.10.160">
    <property type="match status" value="1"/>
</dbReference>
<dbReference type="SFLD" id="SFLDG01014">
    <property type="entry name" value="Terpene_Cyclase_Like_1_N-term"/>
    <property type="match status" value="1"/>
</dbReference>
<dbReference type="AlphaFoldDB" id="A0AA38SR40"/>
<dbReference type="GO" id="GO:0009686">
    <property type="term" value="P:gibberellin biosynthetic process"/>
    <property type="evidence" value="ECO:0007669"/>
    <property type="project" value="TreeGrafter"/>
</dbReference>
<evidence type="ECO:0000256" key="3">
    <source>
        <dbReference type="ARBA" id="ARBA00022842"/>
    </source>
</evidence>
<dbReference type="SUPFAM" id="SSF48239">
    <property type="entry name" value="Terpenoid cyclases/Protein prenyltransferases"/>
    <property type="match status" value="2"/>
</dbReference>
<keyword evidence="2" id="KW-0479">Metal-binding</keyword>
<dbReference type="InterPro" id="IPR036965">
    <property type="entry name" value="Terpene_synth_N_sf"/>
</dbReference>
<dbReference type="GO" id="GO:0009899">
    <property type="term" value="F:ent-kaurene synthase activity"/>
    <property type="evidence" value="ECO:0007669"/>
    <property type="project" value="UniProtKB-EC"/>
</dbReference>
<comment type="cofactor">
    <cofactor evidence="1">
        <name>Mg(2+)</name>
        <dbReference type="ChEBI" id="CHEBI:18420"/>
    </cofactor>
</comment>
<feature type="domain" description="Terpene synthase metal-binding" evidence="7">
    <location>
        <begin position="568"/>
        <end position="677"/>
    </location>
</feature>
<dbReference type="Gene3D" id="1.10.600.10">
    <property type="entry name" value="Farnesyl Diphosphate Synthase"/>
    <property type="match status" value="1"/>
</dbReference>
<protein>
    <recommendedName>
        <fullName evidence="5">ent-kaurene synthase</fullName>
        <ecNumber evidence="5">4.2.3.19</ecNumber>
    </recommendedName>
</protein>
<name>A0AA38SR40_9ASTR</name>
<dbReference type="SFLD" id="SFLDG01605">
    <property type="entry name" value="Terpene_Cyclase_Like_1_N-term"/>
    <property type="match status" value="1"/>
</dbReference>
<dbReference type="SUPFAM" id="SSF48576">
    <property type="entry name" value="Terpenoid synthases"/>
    <property type="match status" value="1"/>
</dbReference>
<proteinExistence type="predicted"/>
<dbReference type="InterPro" id="IPR005630">
    <property type="entry name" value="Terpene_synthase_metal-bd"/>
</dbReference>
<organism evidence="8 9">
    <name type="scientific">Centaurea solstitialis</name>
    <name type="common">yellow star-thistle</name>
    <dbReference type="NCBI Taxonomy" id="347529"/>
    <lineage>
        <taxon>Eukaryota</taxon>
        <taxon>Viridiplantae</taxon>
        <taxon>Streptophyta</taxon>
        <taxon>Embryophyta</taxon>
        <taxon>Tracheophyta</taxon>
        <taxon>Spermatophyta</taxon>
        <taxon>Magnoliopsida</taxon>
        <taxon>eudicotyledons</taxon>
        <taxon>Gunneridae</taxon>
        <taxon>Pentapetalae</taxon>
        <taxon>asterids</taxon>
        <taxon>campanulids</taxon>
        <taxon>Asterales</taxon>
        <taxon>Asteraceae</taxon>
        <taxon>Carduoideae</taxon>
        <taxon>Cardueae</taxon>
        <taxon>Centaureinae</taxon>
        <taxon>Centaurea</taxon>
    </lineage>
</organism>
<dbReference type="InterPro" id="IPR001906">
    <property type="entry name" value="Terpene_synth_N"/>
</dbReference>
<evidence type="ECO:0000259" key="7">
    <source>
        <dbReference type="Pfam" id="PF03936"/>
    </source>
</evidence>
<dbReference type="Proteomes" id="UP001172457">
    <property type="component" value="Chromosome 6"/>
</dbReference>
<evidence type="ECO:0000256" key="1">
    <source>
        <dbReference type="ARBA" id="ARBA00001946"/>
    </source>
</evidence>
<dbReference type="InterPro" id="IPR008930">
    <property type="entry name" value="Terpenoid_cyclase/PrenylTrfase"/>
</dbReference>
<evidence type="ECO:0000313" key="9">
    <source>
        <dbReference type="Proteomes" id="UP001172457"/>
    </source>
</evidence>
<accession>A0AA38SR40</accession>
<dbReference type="Pfam" id="PF03936">
    <property type="entry name" value="Terpene_synth_C"/>
    <property type="match status" value="1"/>
</dbReference>
<feature type="domain" description="Terpene synthase N-terminal" evidence="6">
    <location>
        <begin position="307"/>
        <end position="482"/>
    </location>
</feature>